<evidence type="ECO:0008006" key="3">
    <source>
        <dbReference type="Google" id="ProtNLM"/>
    </source>
</evidence>
<protein>
    <recommendedName>
        <fullName evidence="3">Exopolysaccharide biosynthesis operon protein EpsL</fullName>
    </recommendedName>
</protein>
<dbReference type="RefSeq" id="WP_220634903.1">
    <property type="nucleotide sequence ID" value="NZ_CAJQUM010000001.1"/>
</dbReference>
<name>A0A916MZE9_9PROT</name>
<dbReference type="AlphaFoldDB" id="A0A916MZE9"/>
<dbReference type="Proteomes" id="UP000742786">
    <property type="component" value="Unassembled WGS sequence"/>
</dbReference>
<accession>A0A916MZE9</accession>
<dbReference type="InterPro" id="IPR018759">
    <property type="entry name" value="BBP2_2"/>
</dbReference>
<dbReference type="InterPro" id="IPR017465">
    <property type="entry name" value="EpsL_proteobac"/>
</dbReference>
<comment type="caution">
    <text evidence="1">The sequence shown here is derived from an EMBL/GenBank/DDBJ whole genome shotgun (WGS) entry which is preliminary data.</text>
</comment>
<dbReference type="Pfam" id="PF10082">
    <property type="entry name" value="BBP2_2"/>
    <property type="match status" value="1"/>
</dbReference>
<reference evidence="1" key="1">
    <citation type="submission" date="2021-04" db="EMBL/GenBank/DDBJ databases">
        <authorList>
            <person name="Hornung B."/>
        </authorList>
    </citation>
    <scope>NUCLEOTIDE SEQUENCE</scope>
    <source>
        <strain evidence="1">G5G6</strain>
    </source>
</reference>
<keyword evidence="2" id="KW-1185">Reference proteome</keyword>
<evidence type="ECO:0000313" key="2">
    <source>
        <dbReference type="Proteomes" id="UP000742786"/>
    </source>
</evidence>
<dbReference type="NCBIfam" id="TIGR03014">
    <property type="entry name" value="EpsL"/>
    <property type="match status" value="1"/>
</dbReference>
<sequence>MTGTFGGEKGMGLVTAGGSDRMIACLRLSVVAAGLLVAASDAAALWDDKLELLVAETATVDTNVFRLSNDEDPAARLGSSDKSDTITTTTAGFNLDVPFSRQRFLAGTSWNHVRYDRFSDLDYVGRDARALWLWQGGNQLNGELGYTETKTLGSFTDFLVRLRSANMLTTKRAYGSATYMLTPSWQLQAGLAGQTQRNDNELRKVNDINLLMTDLTANYVSPSGNKIGLSLRQDDGHYPHAQPVSSSLSFENDYVQRSIGAVTDWTLTGKSHLTARVDRVHRDFDQLNQRNYDGMRYRVVYDWRATGKLVLNAVAQRDISSTEDIQTSYVLEKSFALRPTFILSEKIRLSATAYYAIRDYLGDPGLVLGTTPDRSAHVHRLVATISYQPLQSLTFLLTGQRETRTSNVPFDDYEANIFSINVRYTF</sequence>
<proteinExistence type="predicted"/>
<evidence type="ECO:0000313" key="1">
    <source>
        <dbReference type="EMBL" id="CAG4882876.1"/>
    </source>
</evidence>
<gene>
    <name evidence="1" type="ORF">GTOL_10758</name>
</gene>
<organism evidence="1 2">
    <name type="scientific">Georgfuchsia toluolica</name>
    <dbReference type="NCBI Taxonomy" id="424218"/>
    <lineage>
        <taxon>Bacteria</taxon>
        <taxon>Pseudomonadati</taxon>
        <taxon>Pseudomonadota</taxon>
        <taxon>Betaproteobacteria</taxon>
        <taxon>Nitrosomonadales</taxon>
        <taxon>Sterolibacteriaceae</taxon>
        <taxon>Georgfuchsia</taxon>
    </lineage>
</organism>
<dbReference type="EMBL" id="CAJQUM010000001">
    <property type="protein sequence ID" value="CAG4882876.1"/>
    <property type="molecule type" value="Genomic_DNA"/>
</dbReference>